<dbReference type="SUPFAM" id="SSF51971">
    <property type="entry name" value="Nucleotide-binding domain"/>
    <property type="match status" value="1"/>
</dbReference>
<keyword evidence="2" id="KW-0408">Iron</keyword>
<dbReference type="PANTHER" id="PTHR42783">
    <property type="entry name" value="GLUTAMATE SYNTHASE [NADPH] SMALL CHAIN"/>
    <property type="match status" value="1"/>
</dbReference>
<name>A0A4R4AAK6_MARGR</name>
<dbReference type="Pfam" id="PF14691">
    <property type="entry name" value="Fer4_20"/>
    <property type="match status" value="1"/>
</dbReference>
<evidence type="ECO:0000313" key="5">
    <source>
        <dbReference type="EMBL" id="TCW35619.1"/>
    </source>
</evidence>
<dbReference type="InterPro" id="IPR009051">
    <property type="entry name" value="Helical_ferredxn"/>
</dbReference>
<protein>
    <submittedName>
        <fullName evidence="5">NADPH-dependent glutamate synthase beta subunit-like oxidoreductase</fullName>
    </submittedName>
</protein>
<dbReference type="Pfam" id="PF12838">
    <property type="entry name" value="Fer4_7"/>
    <property type="match status" value="1"/>
</dbReference>
<feature type="domain" description="4Fe-4S ferredoxin-type" evidence="4">
    <location>
        <begin position="624"/>
        <end position="653"/>
    </location>
</feature>
<sequence length="654" mass="71204">MATSSDEMKTKPSWRRFEDGANVWEDLTDKIFMEDSSHKCPTYVHKTPPCQGSCPSGEDIRGWLQIVRGLEQPPADMDWREYAFRRSTDANPFPAMMGRVCPAPCQDGCNRNALEDFVGINAVEQFIGDSAIDNGYRFAPPPPDTGKRVAIVGGGPAGLAAAYQLRRRGHACTIFEANSALGGMFRFGIPGYRVPRDRLDAEIQRILDLGQVEVRLNTRVGRDLAVAELERDYDAVLWALGCQSGRGLPVPGWEGTPNCVSGVAFLKAFNEGRMKVTAAKVVCVGGGDTSIDVVSVARRLGHLPEHAKRDLPETVIHDGYLAHDTAGAAAAEGAEVTLTSLFSREQMTAAEHEVTDATREGVTILDGVMPLEVLKNAEGRATGLRVADCRMEEGRPVAVEGTERVLEADLIVSAIGQGGDLSGLETLDNGRGLIDADKFHQVPGRPGHFVAGDIIRPHLLTTAIGQAWVAVESIDAYLGQVEQRRRPKVDVHHFNLLDKLAEVERAPQPFVVGEAGDLRGTSAADYAVHNYEDRSGAEVIPHEELYLGHFNHHARNLRQEQVPSAEQVLAHFAERVAGLSEAQAIDEAKRCMSCGMCFECDNCVIFCPQDAVFRVDKAARTTGRYVDTDYSRCIGCHICADVCPTGYIKMGLGE</sequence>
<dbReference type="SUPFAM" id="SSF46548">
    <property type="entry name" value="alpha-helical ferredoxin"/>
    <property type="match status" value="2"/>
</dbReference>
<dbReference type="GO" id="GO:0046872">
    <property type="term" value="F:metal ion binding"/>
    <property type="evidence" value="ECO:0007669"/>
    <property type="project" value="UniProtKB-KW"/>
</dbReference>
<evidence type="ECO:0000313" key="6">
    <source>
        <dbReference type="Proteomes" id="UP000295247"/>
    </source>
</evidence>
<evidence type="ECO:0000259" key="4">
    <source>
        <dbReference type="PROSITE" id="PS51379"/>
    </source>
</evidence>
<organism evidence="5 6">
    <name type="scientific">Marichromatium gracile</name>
    <name type="common">Chromatium gracile</name>
    <dbReference type="NCBI Taxonomy" id="1048"/>
    <lineage>
        <taxon>Bacteria</taxon>
        <taxon>Pseudomonadati</taxon>
        <taxon>Pseudomonadota</taxon>
        <taxon>Gammaproteobacteria</taxon>
        <taxon>Chromatiales</taxon>
        <taxon>Chromatiaceae</taxon>
        <taxon>Marichromatium</taxon>
    </lineage>
</organism>
<dbReference type="InterPro" id="IPR028261">
    <property type="entry name" value="DPD_II"/>
</dbReference>
<dbReference type="PROSITE" id="PS00198">
    <property type="entry name" value="4FE4S_FER_1"/>
    <property type="match status" value="1"/>
</dbReference>
<dbReference type="InterPro" id="IPR017900">
    <property type="entry name" value="4Fe4S_Fe_S_CS"/>
</dbReference>
<dbReference type="InterPro" id="IPR017896">
    <property type="entry name" value="4Fe4S_Fe-S-bd"/>
</dbReference>
<dbReference type="PROSITE" id="PS51379">
    <property type="entry name" value="4FE4S_FER_2"/>
    <property type="match status" value="1"/>
</dbReference>
<accession>A0A4R4AAK6</accession>
<dbReference type="NCBIfam" id="NF009410">
    <property type="entry name" value="PRK12771.1"/>
    <property type="match status" value="1"/>
</dbReference>
<dbReference type="Gene3D" id="1.10.1060.10">
    <property type="entry name" value="Alpha-helical ferredoxin"/>
    <property type="match status" value="1"/>
</dbReference>
<dbReference type="InterPro" id="IPR023753">
    <property type="entry name" value="FAD/NAD-binding_dom"/>
</dbReference>
<dbReference type="Proteomes" id="UP000295247">
    <property type="component" value="Unassembled WGS sequence"/>
</dbReference>
<dbReference type="Gene3D" id="3.30.70.20">
    <property type="match status" value="1"/>
</dbReference>
<dbReference type="PRINTS" id="PR00419">
    <property type="entry name" value="ADXRDTASE"/>
</dbReference>
<evidence type="ECO:0000256" key="3">
    <source>
        <dbReference type="ARBA" id="ARBA00023014"/>
    </source>
</evidence>
<dbReference type="AlphaFoldDB" id="A0A4R4AAK6"/>
<dbReference type="Gene3D" id="3.50.50.60">
    <property type="entry name" value="FAD/NAD(P)-binding domain"/>
    <property type="match status" value="2"/>
</dbReference>
<evidence type="ECO:0000256" key="1">
    <source>
        <dbReference type="ARBA" id="ARBA00022723"/>
    </source>
</evidence>
<dbReference type="Pfam" id="PF07992">
    <property type="entry name" value="Pyr_redox_2"/>
    <property type="match status" value="1"/>
</dbReference>
<evidence type="ECO:0000256" key="2">
    <source>
        <dbReference type="ARBA" id="ARBA00023004"/>
    </source>
</evidence>
<dbReference type="EMBL" id="SMDC01000006">
    <property type="protein sequence ID" value="TCW35619.1"/>
    <property type="molecule type" value="Genomic_DNA"/>
</dbReference>
<dbReference type="GO" id="GO:0016491">
    <property type="term" value="F:oxidoreductase activity"/>
    <property type="evidence" value="ECO:0007669"/>
    <property type="project" value="InterPro"/>
</dbReference>
<gene>
    <name evidence="5" type="ORF">EDC29_106187</name>
</gene>
<dbReference type="InterPro" id="IPR036188">
    <property type="entry name" value="FAD/NAD-bd_sf"/>
</dbReference>
<dbReference type="GO" id="GO:0051536">
    <property type="term" value="F:iron-sulfur cluster binding"/>
    <property type="evidence" value="ECO:0007669"/>
    <property type="project" value="UniProtKB-KW"/>
</dbReference>
<keyword evidence="1" id="KW-0479">Metal-binding</keyword>
<reference evidence="5 6" key="1">
    <citation type="submission" date="2019-03" db="EMBL/GenBank/DDBJ databases">
        <title>Genomic Encyclopedia of Type Strains, Phase IV (KMG-IV): sequencing the most valuable type-strain genomes for metagenomic binning, comparative biology and taxonomic classification.</title>
        <authorList>
            <person name="Goeker M."/>
        </authorList>
    </citation>
    <scope>NUCLEOTIDE SEQUENCE [LARGE SCALE GENOMIC DNA]</scope>
    <source>
        <strain evidence="5 6">DSM 203</strain>
    </source>
</reference>
<dbReference type="RefSeq" id="WP_123140636.1">
    <property type="nucleotide sequence ID" value="NZ_NRRH01000009.1"/>
</dbReference>
<dbReference type="PANTHER" id="PTHR42783:SF3">
    <property type="entry name" value="GLUTAMATE SYNTHASE [NADPH] SMALL CHAIN-RELATED"/>
    <property type="match status" value="1"/>
</dbReference>
<comment type="caution">
    <text evidence="5">The sequence shown here is derived from an EMBL/GenBank/DDBJ whole genome shotgun (WGS) entry which is preliminary data.</text>
</comment>
<keyword evidence="3" id="KW-0411">Iron-sulfur</keyword>
<proteinExistence type="predicted"/>